<dbReference type="GO" id="GO:0008270">
    <property type="term" value="F:zinc ion binding"/>
    <property type="evidence" value="ECO:0007669"/>
    <property type="project" value="InterPro"/>
</dbReference>
<evidence type="ECO:0000256" key="2">
    <source>
        <dbReference type="ARBA" id="ARBA00022723"/>
    </source>
</evidence>
<gene>
    <name evidence="8" type="ORF">E3Q17_01035</name>
</gene>
<dbReference type="Pfam" id="PF01261">
    <property type="entry name" value="AP_endonuc_2"/>
    <property type="match status" value="1"/>
</dbReference>
<organism evidence="8 9">
    <name type="scientific">Wallemia mellicola</name>
    <dbReference type="NCBI Taxonomy" id="1708541"/>
    <lineage>
        <taxon>Eukaryota</taxon>
        <taxon>Fungi</taxon>
        <taxon>Dikarya</taxon>
        <taxon>Basidiomycota</taxon>
        <taxon>Wallemiomycotina</taxon>
        <taxon>Wallemiomycetes</taxon>
        <taxon>Wallemiales</taxon>
        <taxon>Wallemiaceae</taxon>
        <taxon>Wallemia</taxon>
    </lineage>
</organism>
<evidence type="ECO:0000313" key="8">
    <source>
        <dbReference type="EMBL" id="TIC03038.1"/>
    </source>
</evidence>
<dbReference type="AlphaFoldDB" id="A0A4T0MZC9"/>
<dbReference type="GO" id="GO:0003677">
    <property type="term" value="F:DNA binding"/>
    <property type="evidence" value="ECO:0007669"/>
    <property type="project" value="InterPro"/>
</dbReference>
<dbReference type="GO" id="GO:0006351">
    <property type="term" value="P:DNA-templated transcription"/>
    <property type="evidence" value="ECO:0007669"/>
    <property type="project" value="InterPro"/>
</dbReference>
<evidence type="ECO:0000256" key="6">
    <source>
        <dbReference type="SAM" id="Coils"/>
    </source>
</evidence>
<keyword evidence="3" id="KW-0805">Transcription regulation</keyword>
<dbReference type="InterPro" id="IPR013022">
    <property type="entry name" value="Xyl_isomerase-like_TIM-brl"/>
</dbReference>
<keyword evidence="5" id="KW-0539">Nucleus</keyword>
<dbReference type="InterPro" id="IPR036237">
    <property type="entry name" value="Xyl_isomerase-like_sf"/>
</dbReference>
<dbReference type="InterPro" id="IPR050815">
    <property type="entry name" value="TF_fung"/>
</dbReference>
<dbReference type="PANTHER" id="PTHR47338">
    <property type="entry name" value="ZN(II)2CYS6 TRANSCRIPTION FACTOR (EUROFUNG)-RELATED"/>
    <property type="match status" value="1"/>
</dbReference>
<evidence type="ECO:0000256" key="4">
    <source>
        <dbReference type="ARBA" id="ARBA00023163"/>
    </source>
</evidence>
<dbReference type="Pfam" id="PF00172">
    <property type="entry name" value="Zn_clus"/>
    <property type="match status" value="1"/>
</dbReference>
<dbReference type="PANTHER" id="PTHR47338:SF29">
    <property type="entry name" value="ZN(2)-C6 FUNGAL-TYPE DOMAIN-CONTAINING PROTEIN"/>
    <property type="match status" value="1"/>
</dbReference>
<keyword evidence="4" id="KW-0804">Transcription</keyword>
<dbReference type="SUPFAM" id="SSF57701">
    <property type="entry name" value="Zn2/Cys6 DNA-binding domain"/>
    <property type="match status" value="1"/>
</dbReference>
<feature type="domain" description="Zn(2)-C6 fungal-type" evidence="7">
    <location>
        <begin position="402"/>
        <end position="432"/>
    </location>
</feature>
<dbReference type="GO" id="GO:0000981">
    <property type="term" value="F:DNA-binding transcription factor activity, RNA polymerase II-specific"/>
    <property type="evidence" value="ECO:0007669"/>
    <property type="project" value="InterPro"/>
</dbReference>
<dbReference type="PROSITE" id="PS00463">
    <property type="entry name" value="ZN2_CY6_FUNGAL_1"/>
    <property type="match status" value="1"/>
</dbReference>
<evidence type="ECO:0000256" key="1">
    <source>
        <dbReference type="ARBA" id="ARBA00004123"/>
    </source>
</evidence>
<dbReference type="CDD" id="cd12148">
    <property type="entry name" value="fungal_TF_MHR"/>
    <property type="match status" value="1"/>
</dbReference>
<feature type="coiled-coil region" evidence="6">
    <location>
        <begin position="444"/>
        <end position="471"/>
    </location>
</feature>
<keyword evidence="6" id="KW-0175">Coiled coil</keyword>
<dbReference type="Gene3D" id="3.20.20.150">
    <property type="entry name" value="Divalent-metal-dependent TIM barrel enzymes"/>
    <property type="match status" value="1"/>
</dbReference>
<dbReference type="Pfam" id="PF04082">
    <property type="entry name" value="Fungal_trans"/>
    <property type="match status" value="1"/>
</dbReference>
<dbReference type="InterPro" id="IPR007219">
    <property type="entry name" value="XnlR_reg_dom"/>
</dbReference>
<dbReference type="GO" id="GO:0005634">
    <property type="term" value="C:nucleus"/>
    <property type="evidence" value="ECO:0007669"/>
    <property type="project" value="UniProtKB-SubCell"/>
</dbReference>
<evidence type="ECO:0000259" key="7">
    <source>
        <dbReference type="PROSITE" id="PS50048"/>
    </source>
</evidence>
<dbReference type="Gene3D" id="4.10.240.10">
    <property type="entry name" value="Zn(2)-C6 fungal-type DNA-binding domain"/>
    <property type="match status" value="1"/>
</dbReference>
<proteinExistence type="predicted"/>
<dbReference type="SMART" id="SM00066">
    <property type="entry name" value="GAL4"/>
    <property type="match status" value="1"/>
</dbReference>
<comment type="caution">
    <text evidence="8">The sequence shown here is derived from an EMBL/GenBank/DDBJ whole genome shotgun (WGS) entry which is preliminary data.</text>
</comment>
<name>A0A4T0MZC9_9BASI</name>
<dbReference type="EMBL" id="SPRH01000008">
    <property type="protein sequence ID" value="TIC03038.1"/>
    <property type="molecule type" value="Genomic_DNA"/>
</dbReference>
<dbReference type="PROSITE" id="PS50048">
    <property type="entry name" value="ZN2_CY6_FUNGAL_2"/>
    <property type="match status" value="1"/>
</dbReference>
<evidence type="ECO:0000313" key="9">
    <source>
        <dbReference type="Proteomes" id="UP000307169"/>
    </source>
</evidence>
<evidence type="ECO:0000256" key="3">
    <source>
        <dbReference type="ARBA" id="ARBA00023015"/>
    </source>
</evidence>
<dbReference type="CDD" id="cd00067">
    <property type="entry name" value="GAL4"/>
    <property type="match status" value="1"/>
</dbReference>
<evidence type="ECO:0000256" key="5">
    <source>
        <dbReference type="ARBA" id="ARBA00023242"/>
    </source>
</evidence>
<comment type="subcellular location">
    <subcellularLocation>
        <location evidence="1">Nucleus</location>
    </subcellularLocation>
</comment>
<dbReference type="InterPro" id="IPR036864">
    <property type="entry name" value="Zn2-C6_fun-type_DNA-bd_sf"/>
</dbReference>
<dbReference type="SUPFAM" id="SSF51658">
    <property type="entry name" value="Xylose isomerase-like"/>
    <property type="match status" value="1"/>
</dbReference>
<accession>A0A4T0MZC9</accession>
<protein>
    <recommendedName>
        <fullName evidence="7">Zn(2)-C6 fungal-type domain-containing protein</fullName>
    </recommendedName>
</protein>
<dbReference type="InterPro" id="IPR001138">
    <property type="entry name" value="Zn2Cys6_DnaBD"/>
</dbReference>
<sequence length="1057" mass="118530">MVIAKRIQQSFKLDAYRLNYNAGQSIFPPGTSLPTSASSSSSGLCASIKKPDFGISSLSLGTLTHHTLPEKIRLAARHGFDGIEIFIPDFEDFVRQCGFGMHSQIVSEHVLAPSFEEGCASAISALCKEHSLKIHCLQPLRDFENIGDNAVLLNNALTKADRYLRIMKHLNTDLLLVCSNNLAPLSPLSLPGASYIKYRDAQVRALKELGLRASKLDLRVGYEPLAWGTVINTWEQVWDVVKRVNMDNVGVILDTFNSLANFYADPSKAYGVKDGMTIDKLYQYLGNIFDNIPPNKLFLLQVADAERVTENNTFQTSRNAPAKMKWSRTSRLFPCEENRGAYLPVQEYMRTIMDLGYTGPWSLEVFSSCLEDDKEDAPAILAQRDKRPRTTKSENTLKRGSACITCRRRKMKCDAVKPTCGACTKSRLDCVYQTDPIDKSATSGAKRKSKVQTLEEKIQSLEDELVRARESPGSKPESSFNGLFNGIENHNSMGSANLILEAAALTNPFYNTSLGVPGWHPNYPSLDMTMHLLNTFFNACPIVAGFLHRATFMQRATLPFTHPDAPPPALMHAIFCSASRHSPRTTNPPIVSPSDPCGTDFQPLFNAPSTTFLEIHAQFATKAIEEETVSNANFNRKAEALKALIVMSHFTHIEDSWAEHYRLNVMCIRGAVALRLHLDKDMTPNRLLLRQPRNDIERECRKFLFFLAYVFDTLYSDISGIYPPNINDDEVFSKLPIKTSDYNNLLPTSTIPEYNQYIDSENFFTQHEADGFHFVIKSSVLLARVNRFKHVCQRNVVKNGLQSANQLSTFMELDNLIMKYRASVPDSWGDSVQIVDGGLDVGIYLAHLVGVKAMMSLHSGFIHDQFSMNRLLSCARIILSTIYRLLGTSWDMSKLPSYVVSIYNHASDVLIAAYLQAIKSGDVVSADSITLELSTIVEVYRRMSTRIPVALTALNKLIKKFTQNSVPVKISDQLKMNQPIVQQPSDFSSQLDFEDLNDPLFEQLVFEANATTINPDYAFQQQQQGQQQVNIAPGTAFTARDELRWMNFDSDDQFSLL</sequence>
<reference evidence="8 9" key="1">
    <citation type="submission" date="2019-03" db="EMBL/GenBank/DDBJ databases">
        <title>Sequencing 25 genomes of Wallemia mellicola.</title>
        <authorList>
            <person name="Gostincar C."/>
        </authorList>
    </citation>
    <scope>NUCLEOTIDE SEQUENCE [LARGE SCALE GENOMIC DNA]</scope>
    <source>
        <strain evidence="8 9">EXF-1262</strain>
    </source>
</reference>
<keyword evidence="2" id="KW-0479">Metal-binding</keyword>
<dbReference type="Proteomes" id="UP000307169">
    <property type="component" value="Unassembled WGS sequence"/>
</dbReference>